<evidence type="ECO:0000256" key="9">
    <source>
        <dbReference type="ARBA" id="ARBA00023237"/>
    </source>
</evidence>
<dbReference type="PROSITE" id="PS52016">
    <property type="entry name" value="TONB_DEPENDENT_REC_3"/>
    <property type="match status" value="1"/>
</dbReference>
<dbReference type="RefSeq" id="WP_218127213.1">
    <property type="nucleotide sequence ID" value="NZ_FNFO01000020.1"/>
</dbReference>
<dbReference type="STRING" id="1075417.SAMN05421823_1207"/>
<sequence>MWGWALVFILVSGSAWAQGTRCTLSGQVVDRTQAGLPGATVVVVALEGATSSRGTATDAQGQFVLARLRPGAYEVTVRHIGYQTRTDTVQLRQPYQKWEVRLDPVTQELAGVTITQTDQTPDPIPSLPTLVIDQAFLRRYQAAGNFAEALEKLPGLSAITTGTGIGKPVIRGMSFNRIQVNDKGIAQQGQQWGADHGLEIDPYDLERVAIVKGPGALRYGSDAMGGVIALQPPEFPPVGEGQAELYQVYKGNNSLWGTSGVVRGQTSRHTYRLRLSTQDYADYRVPASTFTYNRYVLPIEGERLKNSAGQERNVAGSWGWRNDHWQLQVHGSHFAQRVGLFTGSHGIPRAYQLAHDGNYRNQDLPRQVNHHDKLLVNATWLRPGGWWELDLGYQRNDRREESLPHAHGYYGPLPEDNLGLGLVLQTGTAHLRWHHSLGAQHQQVWGLSFQQQRNRRSGFEFLLPDYTSGSTGLFGIHTWQPHPAWTWEGGVRVDGARHQIAAYREPVYDTTGTWQFDRQRNPSIDRSFGNLSGALGVRWEPRESLRVKVHAGTSFRMPTPVELSANGMHHGTMRHEVGDADLRSERGWQGDLAVEWTPRPSFFLSLSPFFSYYDNYLYLRPSVQYALRLPPSEFFPEGEWFSLAEAGQIYRYVQARAVYTGGEWQVRYQPLRGVTLLTAVEYVWNQNLNEATPLPFTPPFSCLQEAEWSLLQDRKRVQNLFVRVSYHQFAAQRRVDRNEPATPGYALVETAAGITLAFDAWSCTLEWQVRNLLDERYMNHLSRYRLLNLPEPGRNHVVSLRVPLRWKTSVRDQPN</sequence>
<dbReference type="Proteomes" id="UP000198510">
    <property type="component" value="Unassembled WGS sequence"/>
</dbReference>
<comment type="similarity">
    <text evidence="10 11">Belongs to the TonB-dependent receptor family.</text>
</comment>
<feature type="signal peptide" evidence="12">
    <location>
        <begin position="1"/>
        <end position="17"/>
    </location>
</feature>
<reference evidence="15 16" key="1">
    <citation type="submission" date="2016-10" db="EMBL/GenBank/DDBJ databases">
        <authorList>
            <person name="de Groot N.N."/>
        </authorList>
    </citation>
    <scope>NUCLEOTIDE SEQUENCE [LARGE SCALE GENOMIC DNA]</scope>
    <source>
        <strain evidence="15 16">DSM 25186</strain>
    </source>
</reference>
<dbReference type="InterPro" id="IPR012910">
    <property type="entry name" value="Plug_dom"/>
</dbReference>
<keyword evidence="16" id="KW-1185">Reference proteome</keyword>
<dbReference type="GO" id="GO:0030246">
    <property type="term" value="F:carbohydrate binding"/>
    <property type="evidence" value="ECO:0007669"/>
    <property type="project" value="InterPro"/>
</dbReference>
<dbReference type="PANTHER" id="PTHR30069">
    <property type="entry name" value="TONB-DEPENDENT OUTER MEMBRANE RECEPTOR"/>
    <property type="match status" value="1"/>
</dbReference>
<dbReference type="Gene3D" id="2.60.40.1120">
    <property type="entry name" value="Carboxypeptidase-like, regulatory domain"/>
    <property type="match status" value="1"/>
</dbReference>
<protein>
    <submittedName>
        <fullName evidence="15">Iron complex outermembrane recepter protein</fullName>
    </submittedName>
</protein>
<evidence type="ECO:0000256" key="12">
    <source>
        <dbReference type="SAM" id="SignalP"/>
    </source>
</evidence>
<dbReference type="Gene3D" id="2.170.130.10">
    <property type="entry name" value="TonB-dependent receptor, plug domain"/>
    <property type="match status" value="1"/>
</dbReference>
<proteinExistence type="inferred from homology"/>
<keyword evidence="8" id="KW-0675">Receptor</keyword>
<dbReference type="SUPFAM" id="SSF49452">
    <property type="entry name" value="Starch-binding domain-like"/>
    <property type="match status" value="1"/>
</dbReference>
<evidence type="ECO:0000256" key="10">
    <source>
        <dbReference type="PROSITE-ProRule" id="PRU01360"/>
    </source>
</evidence>
<keyword evidence="6 11" id="KW-0798">TonB box</keyword>
<evidence type="ECO:0000256" key="5">
    <source>
        <dbReference type="ARBA" id="ARBA00022729"/>
    </source>
</evidence>
<keyword evidence="7 10" id="KW-0472">Membrane</keyword>
<gene>
    <name evidence="15" type="ORF">SAMN05421823_1207</name>
</gene>
<evidence type="ECO:0000259" key="13">
    <source>
        <dbReference type="Pfam" id="PF00593"/>
    </source>
</evidence>
<keyword evidence="3 10" id="KW-1134">Transmembrane beta strand</keyword>
<organism evidence="15 16">
    <name type="scientific">Catalinimonas alkaloidigena</name>
    <dbReference type="NCBI Taxonomy" id="1075417"/>
    <lineage>
        <taxon>Bacteria</taxon>
        <taxon>Pseudomonadati</taxon>
        <taxon>Bacteroidota</taxon>
        <taxon>Cytophagia</taxon>
        <taxon>Cytophagales</taxon>
        <taxon>Catalimonadaceae</taxon>
        <taxon>Catalinimonas</taxon>
    </lineage>
</organism>
<dbReference type="InterPro" id="IPR036942">
    <property type="entry name" value="Beta-barrel_TonB_sf"/>
</dbReference>
<dbReference type="InterPro" id="IPR039426">
    <property type="entry name" value="TonB-dep_rcpt-like"/>
</dbReference>
<dbReference type="Pfam" id="PF13620">
    <property type="entry name" value="CarboxypepD_reg"/>
    <property type="match status" value="1"/>
</dbReference>
<dbReference type="AlphaFoldDB" id="A0A1G9VDP0"/>
<dbReference type="InterPro" id="IPR037066">
    <property type="entry name" value="Plug_dom_sf"/>
</dbReference>
<evidence type="ECO:0000259" key="14">
    <source>
        <dbReference type="Pfam" id="PF07715"/>
    </source>
</evidence>
<keyword evidence="4 10" id="KW-0812">Transmembrane</keyword>
<comment type="subcellular location">
    <subcellularLocation>
        <location evidence="1 10">Cell outer membrane</location>
        <topology evidence="1 10">Multi-pass membrane protein</topology>
    </subcellularLocation>
</comment>
<dbReference type="EMBL" id="FNFO01000020">
    <property type="protein sequence ID" value="SDM70388.1"/>
    <property type="molecule type" value="Genomic_DNA"/>
</dbReference>
<dbReference type="Pfam" id="PF00593">
    <property type="entry name" value="TonB_dep_Rec_b-barrel"/>
    <property type="match status" value="1"/>
</dbReference>
<feature type="domain" description="TonB-dependent receptor plug" evidence="14">
    <location>
        <begin position="130"/>
        <end position="227"/>
    </location>
</feature>
<dbReference type="SUPFAM" id="SSF56935">
    <property type="entry name" value="Porins"/>
    <property type="match status" value="1"/>
</dbReference>
<dbReference type="GO" id="GO:0015344">
    <property type="term" value="F:siderophore uptake transmembrane transporter activity"/>
    <property type="evidence" value="ECO:0007669"/>
    <property type="project" value="TreeGrafter"/>
</dbReference>
<dbReference type="GO" id="GO:0009279">
    <property type="term" value="C:cell outer membrane"/>
    <property type="evidence" value="ECO:0007669"/>
    <property type="project" value="UniProtKB-SubCell"/>
</dbReference>
<evidence type="ECO:0000256" key="1">
    <source>
        <dbReference type="ARBA" id="ARBA00004571"/>
    </source>
</evidence>
<evidence type="ECO:0000256" key="4">
    <source>
        <dbReference type="ARBA" id="ARBA00022692"/>
    </source>
</evidence>
<evidence type="ECO:0000256" key="7">
    <source>
        <dbReference type="ARBA" id="ARBA00023136"/>
    </source>
</evidence>
<keyword evidence="9 10" id="KW-0998">Cell outer membrane</keyword>
<dbReference type="InterPro" id="IPR000531">
    <property type="entry name" value="Beta-barrel_TonB"/>
</dbReference>
<name>A0A1G9VDP0_9BACT</name>
<evidence type="ECO:0000313" key="15">
    <source>
        <dbReference type="EMBL" id="SDM70388.1"/>
    </source>
</evidence>
<dbReference type="InterPro" id="IPR013784">
    <property type="entry name" value="Carb-bd-like_fold"/>
</dbReference>
<feature type="chain" id="PRO_5011580883" evidence="12">
    <location>
        <begin position="18"/>
        <end position="815"/>
    </location>
</feature>
<dbReference type="PANTHER" id="PTHR30069:SF29">
    <property type="entry name" value="HEMOGLOBIN AND HEMOGLOBIN-HAPTOGLOBIN-BINDING PROTEIN 1-RELATED"/>
    <property type="match status" value="1"/>
</dbReference>
<dbReference type="GO" id="GO:0044718">
    <property type="term" value="P:siderophore transmembrane transport"/>
    <property type="evidence" value="ECO:0007669"/>
    <property type="project" value="TreeGrafter"/>
</dbReference>
<evidence type="ECO:0000256" key="11">
    <source>
        <dbReference type="RuleBase" id="RU003357"/>
    </source>
</evidence>
<evidence type="ECO:0000256" key="6">
    <source>
        <dbReference type="ARBA" id="ARBA00023077"/>
    </source>
</evidence>
<dbReference type="Pfam" id="PF07715">
    <property type="entry name" value="Plug"/>
    <property type="match status" value="1"/>
</dbReference>
<evidence type="ECO:0000256" key="2">
    <source>
        <dbReference type="ARBA" id="ARBA00022448"/>
    </source>
</evidence>
<keyword evidence="5 12" id="KW-0732">Signal</keyword>
<keyword evidence="2 10" id="KW-0813">Transport</keyword>
<accession>A0A1G9VDP0</accession>
<evidence type="ECO:0000256" key="8">
    <source>
        <dbReference type="ARBA" id="ARBA00023170"/>
    </source>
</evidence>
<dbReference type="Gene3D" id="2.40.170.20">
    <property type="entry name" value="TonB-dependent receptor, beta-barrel domain"/>
    <property type="match status" value="1"/>
</dbReference>
<evidence type="ECO:0000313" key="16">
    <source>
        <dbReference type="Proteomes" id="UP000198510"/>
    </source>
</evidence>
<evidence type="ECO:0000256" key="3">
    <source>
        <dbReference type="ARBA" id="ARBA00022452"/>
    </source>
</evidence>
<feature type="domain" description="TonB-dependent receptor-like beta-barrel" evidence="13">
    <location>
        <begin position="346"/>
        <end position="772"/>
    </location>
</feature>